<proteinExistence type="predicted"/>
<dbReference type="Proteomes" id="UP000799429">
    <property type="component" value="Unassembled WGS sequence"/>
</dbReference>
<evidence type="ECO:0000313" key="1">
    <source>
        <dbReference type="EMBL" id="KAF2835318.1"/>
    </source>
</evidence>
<evidence type="ECO:0000313" key="2">
    <source>
        <dbReference type="Proteomes" id="UP000799429"/>
    </source>
</evidence>
<name>A0A9P4VL98_9PEZI</name>
<comment type="caution">
    <text evidence="1">The sequence shown here is derived from an EMBL/GenBank/DDBJ whole genome shotgun (WGS) entry which is preliminary data.</text>
</comment>
<keyword evidence="2" id="KW-1185">Reference proteome</keyword>
<protein>
    <submittedName>
        <fullName evidence="1">Uncharacterized protein</fullName>
    </submittedName>
</protein>
<accession>A0A9P4VL98</accession>
<dbReference type="OrthoDB" id="5284232at2759"/>
<dbReference type="EMBL" id="MU006110">
    <property type="protein sequence ID" value="KAF2835318.1"/>
    <property type="molecule type" value="Genomic_DNA"/>
</dbReference>
<dbReference type="AlphaFoldDB" id="A0A9P4VL98"/>
<reference evidence="1" key="1">
    <citation type="journal article" date="2020" name="Stud. Mycol.">
        <title>101 Dothideomycetes genomes: a test case for predicting lifestyles and emergence of pathogens.</title>
        <authorList>
            <person name="Haridas S."/>
            <person name="Albert R."/>
            <person name="Binder M."/>
            <person name="Bloem J."/>
            <person name="Labutti K."/>
            <person name="Salamov A."/>
            <person name="Andreopoulos B."/>
            <person name="Baker S."/>
            <person name="Barry K."/>
            <person name="Bills G."/>
            <person name="Bluhm B."/>
            <person name="Cannon C."/>
            <person name="Castanera R."/>
            <person name="Culley D."/>
            <person name="Daum C."/>
            <person name="Ezra D."/>
            <person name="Gonzalez J."/>
            <person name="Henrissat B."/>
            <person name="Kuo A."/>
            <person name="Liang C."/>
            <person name="Lipzen A."/>
            <person name="Lutzoni F."/>
            <person name="Magnuson J."/>
            <person name="Mondo S."/>
            <person name="Nolan M."/>
            <person name="Ohm R."/>
            <person name="Pangilinan J."/>
            <person name="Park H.-J."/>
            <person name="Ramirez L."/>
            <person name="Alfaro M."/>
            <person name="Sun H."/>
            <person name="Tritt A."/>
            <person name="Yoshinaga Y."/>
            <person name="Zwiers L.-H."/>
            <person name="Turgeon B."/>
            <person name="Goodwin S."/>
            <person name="Spatafora J."/>
            <person name="Crous P."/>
            <person name="Grigoriev I."/>
        </authorList>
    </citation>
    <scope>NUCLEOTIDE SEQUENCE</scope>
    <source>
        <strain evidence="1">CBS 101060</strain>
    </source>
</reference>
<sequence length="58" mass="6363">MCEKTVSLKKWACGDEEEEEVKFESCGDLSKPGHTVKINTLGSKRVGSKCGKFGCRNP</sequence>
<organism evidence="1 2">
    <name type="scientific">Patellaria atrata CBS 101060</name>
    <dbReference type="NCBI Taxonomy" id="1346257"/>
    <lineage>
        <taxon>Eukaryota</taxon>
        <taxon>Fungi</taxon>
        <taxon>Dikarya</taxon>
        <taxon>Ascomycota</taxon>
        <taxon>Pezizomycotina</taxon>
        <taxon>Dothideomycetes</taxon>
        <taxon>Dothideomycetes incertae sedis</taxon>
        <taxon>Patellariales</taxon>
        <taxon>Patellariaceae</taxon>
        <taxon>Patellaria</taxon>
    </lineage>
</organism>
<gene>
    <name evidence="1" type="ORF">M501DRAFT_962766</name>
</gene>